<dbReference type="Proteomes" id="UP000286134">
    <property type="component" value="Unassembled WGS sequence"/>
</dbReference>
<comment type="caution">
    <text evidence="2">The sequence shown here is derived from an EMBL/GenBank/DDBJ whole genome shotgun (WGS) entry which is preliminary data.</text>
</comment>
<reference evidence="2 3" key="1">
    <citation type="journal article" date="2018" name="BMC Genomics">
        <title>Comparative genome analyses reveal sequence features reflecting distinct modes of host-adaptation between dicot and monocot powdery mildew.</title>
        <authorList>
            <person name="Wu Y."/>
            <person name="Ma X."/>
            <person name="Pan Z."/>
            <person name="Kale S.D."/>
            <person name="Song Y."/>
            <person name="King H."/>
            <person name="Zhang Q."/>
            <person name="Presley C."/>
            <person name="Deng X."/>
            <person name="Wei C.I."/>
            <person name="Xiao S."/>
        </authorList>
    </citation>
    <scope>NUCLEOTIDE SEQUENCE [LARGE SCALE GENOMIC DNA]</scope>
    <source>
        <strain evidence="2">UMSG2</strain>
    </source>
</reference>
<accession>A0A420I2M7</accession>
<feature type="region of interest" description="Disordered" evidence="1">
    <location>
        <begin position="414"/>
        <end position="486"/>
    </location>
</feature>
<evidence type="ECO:0000313" key="2">
    <source>
        <dbReference type="EMBL" id="RKF63948.1"/>
    </source>
</evidence>
<sequence length="550" mass="61684">MARITRSKKLQTLEELTYSPKTRDNSTIAHSTRTRLRTKDDNIPLEEDKALVIGPKTSDTALEMISGNVSTNKNRKCKLVVRSLDESRNNFSGHCSSTKQVNRLVKNKDTGLSIKRPKNNATPKLTLVDPNKDNYDSSYLGRKQTVNVDELSKKSYKKSMDNARRYIECLISESSITNEINPGSVSIDDGEDSFITQIISRSPVKPISRIDDSVEELDQLETALEVLNEVAQVENMIEHKPHPKLRVLATSNTRPIVTRKAVSAISPKFSTISPAKIQLPSKIKNNPLSKATVHNDLAHPAQNIELQRESQHNSTAVDSYKSHNRPTQVCSKKVAVKPLKDQVNIRFSKTQSTTAVHQVPTTGSLKVKESKSSNNLKVPNSENDVFTRLSTGTYKSRSISRKTDEKVTQVARARKSYHLPTHKAVNSTPNSRDLSREKDTSAQFSRLVKSQISRESLHKTNSSLVPPQDLKPPLGSSSQRTSYSHCTATLERDKKSKVVGEIRRCETTPEKDIEKQLKERKYAADLARAEAAEKGRKAVMEWAERQKTKR</sequence>
<feature type="compositionally biased region" description="Polar residues" evidence="1">
    <location>
        <begin position="475"/>
        <end position="486"/>
    </location>
</feature>
<dbReference type="AlphaFoldDB" id="A0A420I2M7"/>
<gene>
    <name evidence="2" type="ORF">OnM2_022061</name>
</gene>
<dbReference type="OrthoDB" id="3946796at2759"/>
<dbReference type="EMBL" id="MCFK01002221">
    <property type="protein sequence ID" value="RKF63948.1"/>
    <property type="molecule type" value="Genomic_DNA"/>
</dbReference>
<keyword evidence="3" id="KW-1185">Reference proteome</keyword>
<organism evidence="2 3">
    <name type="scientific">Erysiphe neolycopersici</name>
    <dbReference type="NCBI Taxonomy" id="212602"/>
    <lineage>
        <taxon>Eukaryota</taxon>
        <taxon>Fungi</taxon>
        <taxon>Dikarya</taxon>
        <taxon>Ascomycota</taxon>
        <taxon>Pezizomycotina</taxon>
        <taxon>Leotiomycetes</taxon>
        <taxon>Erysiphales</taxon>
        <taxon>Erysiphaceae</taxon>
        <taxon>Erysiphe</taxon>
    </lineage>
</organism>
<protein>
    <submittedName>
        <fullName evidence="2">Putative carboxylesterase family protein</fullName>
    </submittedName>
</protein>
<feature type="compositionally biased region" description="Polar residues" evidence="1">
    <location>
        <begin position="441"/>
        <end position="465"/>
    </location>
</feature>
<evidence type="ECO:0000256" key="1">
    <source>
        <dbReference type="SAM" id="MobiDB-lite"/>
    </source>
</evidence>
<dbReference type="STRING" id="212602.A0A420I2M7"/>
<feature type="region of interest" description="Disordered" evidence="1">
    <location>
        <begin position="308"/>
        <end position="328"/>
    </location>
</feature>
<evidence type="ECO:0000313" key="3">
    <source>
        <dbReference type="Proteomes" id="UP000286134"/>
    </source>
</evidence>
<name>A0A420I2M7_9PEZI</name>
<proteinExistence type="predicted"/>